<dbReference type="Proteomes" id="UP000266552">
    <property type="component" value="Chromosome"/>
</dbReference>
<dbReference type="KEGG" id="plw:D5F53_03250"/>
<keyword evidence="2" id="KW-1185">Reference proteome</keyword>
<reference evidence="1 2" key="1">
    <citation type="submission" date="2018-09" db="EMBL/GenBank/DDBJ databases">
        <title>Genome Sequence of Paenibacillus lautus Strain E7593-69, Azo Dye-Degrading Bacteria, Isolated from Commercial Tattoo Inks.</title>
        <authorList>
            <person name="Nho S.W."/>
            <person name="Kim S.-J."/>
            <person name="Kweon O."/>
            <person name="Cerniglia C.E."/>
        </authorList>
    </citation>
    <scope>NUCLEOTIDE SEQUENCE [LARGE SCALE GENOMIC DNA]</scope>
    <source>
        <strain evidence="1 2">E7593-69</strain>
    </source>
</reference>
<accession>A0A385TIA3</accession>
<organism evidence="1 2">
    <name type="scientific">Paenibacillus lautus</name>
    <name type="common">Bacillus lautus</name>
    <dbReference type="NCBI Taxonomy" id="1401"/>
    <lineage>
        <taxon>Bacteria</taxon>
        <taxon>Bacillati</taxon>
        <taxon>Bacillota</taxon>
        <taxon>Bacilli</taxon>
        <taxon>Bacillales</taxon>
        <taxon>Paenibacillaceae</taxon>
        <taxon>Paenibacillus</taxon>
    </lineage>
</organism>
<name>A0A385TIA3_PAELA</name>
<evidence type="ECO:0000313" key="2">
    <source>
        <dbReference type="Proteomes" id="UP000266552"/>
    </source>
</evidence>
<protein>
    <submittedName>
        <fullName evidence="1">Uncharacterized protein</fullName>
    </submittedName>
</protein>
<evidence type="ECO:0000313" key="1">
    <source>
        <dbReference type="EMBL" id="AYB42354.1"/>
    </source>
</evidence>
<dbReference type="AlphaFoldDB" id="A0A385TIA3"/>
<sequence>MMAKYLLTHVEGEKAYPGVEEFDGDIHAYMESKALYIRTIPLTSGVNGNYVYADGQKDRFGDSVTLGLLTFVQNTIPARHIRWIIAPL</sequence>
<dbReference type="RefSeq" id="WP_015737345.1">
    <property type="nucleotide sequence ID" value="NZ_BOSC01000001.1"/>
</dbReference>
<proteinExistence type="predicted"/>
<gene>
    <name evidence="1" type="ORF">D5F53_03250</name>
</gene>
<dbReference type="EMBL" id="CP032412">
    <property type="protein sequence ID" value="AYB42354.1"/>
    <property type="molecule type" value="Genomic_DNA"/>
</dbReference>